<dbReference type="Proteomes" id="UP000694382">
    <property type="component" value="Chromosome Z"/>
</dbReference>
<keyword evidence="2" id="KW-1185">Reference proteome</keyword>
<dbReference type="AlphaFoldDB" id="A0A8C3MM14"/>
<reference evidence="1" key="1">
    <citation type="submission" date="2020-02" db="EMBL/GenBank/DDBJ databases">
        <authorList>
            <person name="Enbody D E."/>
            <person name="Pettersson E M."/>
        </authorList>
    </citation>
    <scope>NUCLEOTIDE SEQUENCE [LARGE SCALE GENOMIC DNA]</scope>
</reference>
<name>A0A8C3MM14_GEOPR</name>
<dbReference type="Ensembl" id="ENSCPVT00000008532.2">
    <property type="protein sequence ID" value="ENSCPVP00000008219.1"/>
    <property type="gene ID" value="ENSCPVG00000005996.2"/>
</dbReference>
<evidence type="ECO:0000313" key="1">
    <source>
        <dbReference type="Ensembl" id="ENSCPVP00000008219.1"/>
    </source>
</evidence>
<organism evidence="1 2">
    <name type="scientific">Geospiza parvula</name>
    <name type="common">Small tree-finch</name>
    <name type="synonym">Camarhynchus parvulus</name>
    <dbReference type="NCBI Taxonomy" id="87175"/>
    <lineage>
        <taxon>Eukaryota</taxon>
        <taxon>Metazoa</taxon>
        <taxon>Chordata</taxon>
        <taxon>Craniata</taxon>
        <taxon>Vertebrata</taxon>
        <taxon>Euteleostomi</taxon>
        <taxon>Archelosauria</taxon>
        <taxon>Archosauria</taxon>
        <taxon>Dinosauria</taxon>
        <taxon>Saurischia</taxon>
        <taxon>Theropoda</taxon>
        <taxon>Coelurosauria</taxon>
        <taxon>Aves</taxon>
        <taxon>Neognathae</taxon>
        <taxon>Neoaves</taxon>
        <taxon>Telluraves</taxon>
        <taxon>Australaves</taxon>
        <taxon>Passeriformes</taxon>
        <taxon>Thraupidae</taxon>
        <taxon>Camarhynchus</taxon>
    </lineage>
</organism>
<reference evidence="1" key="3">
    <citation type="submission" date="2025-09" db="UniProtKB">
        <authorList>
            <consortium name="Ensembl"/>
        </authorList>
    </citation>
    <scope>IDENTIFICATION</scope>
</reference>
<evidence type="ECO:0000313" key="2">
    <source>
        <dbReference type="Proteomes" id="UP000694382"/>
    </source>
</evidence>
<proteinExistence type="predicted"/>
<protein>
    <submittedName>
        <fullName evidence="1">Uncharacterized protein</fullName>
    </submittedName>
</protein>
<sequence length="74" mass="8527">GKLPFIQFIIFCLLPGPPHQHEQINETFAVCRALQGLKNLFLLSNFSEKRIVLLRPLAQHCTEHPFFSGRSMIH</sequence>
<accession>A0A8C3MM14</accession>
<reference evidence="1" key="2">
    <citation type="submission" date="2025-08" db="UniProtKB">
        <authorList>
            <consortium name="Ensembl"/>
        </authorList>
    </citation>
    <scope>IDENTIFICATION</scope>
</reference>